<dbReference type="PANTHER" id="PTHR30188:SF4">
    <property type="entry name" value="PROTEIN TRIGALACTOSYLDIACYLGLYCEROL 1, CHLOROPLASTIC"/>
    <property type="match status" value="1"/>
</dbReference>
<reference evidence="2" key="1">
    <citation type="submission" date="2020-11" db="EMBL/GenBank/DDBJ databases">
        <title>Nocardioides sp. CBS4Y-1, whole genome shotgun sequence.</title>
        <authorList>
            <person name="Tuo L."/>
        </authorList>
    </citation>
    <scope>NUCLEOTIDE SEQUENCE</scope>
    <source>
        <strain evidence="2">CBS4Y-1</strain>
    </source>
</reference>
<feature type="transmembrane region" description="Helical" evidence="1">
    <location>
        <begin position="140"/>
        <end position="162"/>
    </location>
</feature>
<keyword evidence="1" id="KW-0812">Transmembrane</keyword>
<dbReference type="Proteomes" id="UP000656804">
    <property type="component" value="Unassembled WGS sequence"/>
</dbReference>
<accession>A0A930V1Q4</accession>
<evidence type="ECO:0000256" key="1">
    <source>
        <dbReference type="SAM" id="Phobius"/>
    </source>
</evidence>
<feature type="transmembrane region" description="Helical" evidence="1">
    <location>
        <begin position="235"/>
        <end position="256"/>
    </location>
</feature>
<dbReference type="Pfam" id="PF02405">
    <property type="entry name" value="MlaE"/>
    <property type="match status" value="1"/>
</dbReference>
<evidence type="ECO:0000313" key="2">
    <source>
        <dbReference type="EMBL" id="MBF4162152.1"/>
    </source>
</evidence>
<protein>
    <submittedName>
        <fullName evidence="2">ABC transporter permease</fullName>
    </submittedName>
</protein>
<feature type="transmembrane region" description="Helical" evidence="1">
    <location>
        <begin position="99"/>
        <end position="119"/>
    </location>
</feature>
<dbReference type="InterPro" id="IPR030802">
    <property type="entry name" value="Permease_MalE"/>
</dbReference>
<organism evidence="2 3">
    <name type="scientific">Nocardioides acrostichi</name>
    <dbReference type="NCBI Taxonomy" id="2784339"/>
    <lineage>
        <taxon>Bacteria</taxon>
        <taxon>Bacillati</taxon>
        <taxon>Actinomycetota</taxon>
        <taxon>Actinomycetes</taxon>
        <taxon>Propionibacteriales</taxon>
        <taxon>Nocardioidaceae</taxon>
        <taxon>Nocardioides</taxon>
    </lineage>
</organism>
<dbReference type="AlphaFoldDB" id="A0A930V1Q4"/>
<gene>
    <name evidence="2" type="ORF">ISG29_10645</name>
</gene>
<keyword evidence="1" id="KW-1133">Transmembrane helix</keyword>
<keyword evidence="1" id="KW-0472">Membrane</keyword>
<evidence type="ECO:0000313" key="3">
    <source>
        <dbReference type="Proteomes" id="UP000656804"/>
    </source>
</evidence>
<feature type="transmembrane region" description="Helical" evidence="1">
    <location>
        <begin position="45"/>
        <end position="67"/>
    </location>
</feature>
<name>A0A930V1Q4_9ACTN</name>
<dbReference type="GO" id="GO:0005548">
    <property type="term" value="F:phospholipid transporter activity"/>
    <property type="evidence" value="ECO:0007669"/>
    <property type="project" value="TreeGrafter"/>
</dbReference>
<proteinExistence type="predicted"/>
<dbReference type="PANTHER" id="PTHR30188">
    <property type="entry name" value="ABC TRANSPORTER PERMEASE PROTEIN-RELATED"/>
    <property type="match status" value="1"/>
</dbReference>
<comment type="caution">
    <text evidence="2">The sequence shown here is derived from an EMBL/GenBank/DDBJ whole genome shotgun (WGS) entry which is preliminary data.</text>
</comment>
<dbReference type="EMBL" id="JADIVZ010000004">
    <property type="protein sequence ID" value="MBF4162152.1"/>
    <property type="molecule type" value="Genomic_DNA"/>
</dbReference>
<feature type="transmembrane region" description="Helical" evidence="1">
    <location>
        <begin position="195"/>
        <end position="215"/>
    </location>
</feature>
<sequence>MGRCPVALSAAGIVRGPGEIALMTYEVVKRIFTTPFQFREFVEQAWFIVSVTLVPTVLVSIPFGAVISLQVGNLTGQLGAQSFAGATAVLAVVREAAPIAAALIIAGAAGSAICSDLGARKIREEIDAMEVLGIDPLERLVAPRVVATMFVAFMIIGIVIGAGIGGGYFFTVIVQGGSAGAFLSNFTALASLADLVIAIVKAVIFGGIAAVVGAYKGLNAGGGPSGVGRSVNEAVIIAFMMLFFMNAVITAIYFQVVPPAGI</sequence>
<keyword evidence="3" id="KW-1185">Reference proteome</keyword>
<dbReference type="GO" id="GO:0043190">
    <property type="term" value="C:ATP-binding cassette (ABC) transporter complex"/>
    <property type="evidence" value="ECO:0007669"/>
    <property type="project" value="InterPro"/>
</dbReference>